<dbReference type="AlphaFoldDB" id="A0A0T9UDJ5"/>
<dbReference type="OrthoDB" id="6642137at2"/>
<dbReference type="Proteomes" id="UP000038647">
    <property type="component" value="Unassembled WGS sequence"/>
</dbReference>
<keyword evidence="1" id="KW-0472">Membrane</keyword>
<feature type="transmembrane region" description="Helical" evidence="1">
    <location>
        <begin position="7"/>
        <end position="28"/>
    </location>
</feature>
<reference evidence="2 5" key="1">
    <citation type="submission" date="2015-03" db="EMBL/GenBank/DDBJ databases">
        <authorList>
            <person name="Murphy D."/>
        </authorList>
    </citation>
    <scope>NUCLEOTIDE SEQUENCE [LARGE SCALE GENOMIC DNA]</scope>
    <source>
        <strain evidence="2 5">IP06005</strain>
    </source>
</reference>
<protein>
    <submittedName>
        <fullName evidence="2">Uncharacterized protein</fullName>
    </submittedName>
</protein>
<proteinExistence type="predicted"/>
<dbReference type="EMBL" id="CQEH01000014">
    <property type="protein sequence ID" value="CNL38409.1"/>
    <property type="molecule type" value="Genomic_DNA"/>
</dbReference>
<gene>
    <name evidence="2" type="ORF">ERS137965_02789</name>
    <name evidence="3" type="ORF">ERS137966_03086</name>
</gene>
<sequence length="168" mass="18659">MKKIRKNVLFIIIAMSISVLPWGLFYAFQSNNNDFNGLTCTANVNLSLSDGFSEAPAFHGVITISLNQNNDDGFIELSGLVKWKGSQYPVSKLVTVKYNKNEGSDYTSISTKKSVSLEHDQSPTNLIETFIIGSTSQPLRIFKVNKIFNNAYLISNINSPITICVEKI</sequence>
<reference evidence="3 4" key="2">
    <citation type="submission" date="2015-03" db="EMBL/GenBank/DDBJ databases">
        <authorList>
            <consortium name="Pathogen Informatics"/>
            <person name="Murphy D."/>
        </authorList>
    </citation>
    <scope>NUCLEOTIDE SEQUENCE [LARGE SCALE GENOMIC DNA]</scope>
    <source>
        <strain evidence="3 4">IP08791</strain>
    </source>
</reference>
<dbReference type="RefSeq" id="WP_004700864.1">
    <property type="nucleotide sequence ID" value="NZ_CQCP01000002.1"/>
</dbReference>
<keyword evidence="1" id="KW-1133">Transmembrane helix</keyword>
<evidence type="ECO:0000313" key="3">
    <source>
        <dbReference type="EMBL" id="CNL38409.1"/>
    </source>
</evidence>
<organism evidence="2 5">
    <name type="scientific">Yersinia aldovae</name>
    <dbReference type="NCBI Taxonomy" id="29483"/>
    <lineage>
        <taxon>Bacteria</taxon>
        <taxon>Pseudomonadati</taxon>
        <taxon>Pseudomonadota</taxon>
        <taxon>Gammaproteobacteria</taxon>
        <taxon>Enterobacterales</taxon>
        <taxon>Yersiniaceae</taxon>
        <taxon>Yersinia</taxon>
    </lineage>
</organism>
<evidence type="ECO:0000313" key="2">
    <source>
        <dbReference type="EMBL" id="CNL34674.1"/>
    </source>
</evidence>
<accession>A0A0T9UDJ5</accession>
<evidence type="ECO:0000313" key="4">
    <source>
        <dbReference type="Proteomes" id="UP000038647"/>
    </source>
</evidence>
<dbReference type="Proteomes" id="UP000041595">
    <property type="component" value="Unassembled WGS sequence"/>
</dbReference>
<dbReference type="STRING" id="1453495.AT01_3708"/>
<keyword evidence="1" id="KW-0812">Transmembrane</keyword>
<evidence type="ECO:0000256" key="1">
    <source>
        <dbReference type="SAM" id="Phobius"/>
    </source>
</evidence>
<keyword evidence="4" id="KW-1185">Reference proteome</keyword>
<evidence type="ECO:0000313" key="5">
    <source>
        <dbReference type="Proteomes" id="UP000041595"/>
    </source>
</evidence>
<name>A0A0T9UDJ5_YERAL</name>
<dbReference type="EMBL" id="CQEJ01000015">
    <property type="protein sequence ID" value="CNL34674.1"/>
    <property type="molecule type" value="Genomic_DNA"/>
</dbReference>